<dbReference type="SFLD" id="SFLDS00029">
    <property type="entry name" value="Radical_SAM"/>
    <property type="match status" value="1"/>
</dbReference>
<protein>
    <submittedName>
        <fullName evidence="7">Radical_SAM domain containing protein</fullName>
    </submittedName>
</protein>
<evidence type="ECO:0000256" key="3">
    <source>
        <dbReference type="ARBA" id="ARBA00023004"/>
    </source>
</evidence>
<evidence type="ECO:0000256" key="5">
    <source>
        <dbReference type="ARBA" id="ARBA00023601"/>
    </source>
</evidence>
<dbReference type="PANTHER" id="PTHR43273">
    <property type="entry name" value="ANAEROBIC SULFATASE-MATURATING ENZYME HOMOLOG ASLB-RELATED"/>
    <property type="match status" value="1"/>
</dbReference>
<feature type="domain" description="Radical SAM core" evidence="6">
    <location>
        <begin position="115"/>
        <end position="345"/>
    </location>
</feature>
<evidence type="ECO:0000313" key="7">
    <source>
        <dbReference type="EMBL" id="CAB4133343.1"/>
    </source>
</evidence>
<dbReference type="GO" id="GO:0051536">
    <property type="term" value="F:iron-sulfur cluster binding"/>
    <property type="evidence" value="ECO:0007669"/>
    <property type="project" value="UniProtKB-KW"/>
</dbReference>
<gene>
    <name evidence="7" type="ORF">UFOVP257_145</name>
</gene>
<name>A0A6J5LJ54_9CAUD</name>
<reference evidence="7" key="1">
    <citation type="submission" date="2020-04" db="EMBL/GenBank/DDBJ databases">
        <authorList>
            <person name="Chiriac C."/>
            <person name="Salcher M."/>
            <person name="Ghai R."/>
            <person name="Kavagutti S V."/>
        </authorList>
    </citation>
    <scope>NUCLEOTIDE SEQUENCE</scope>
</reference>
<dbReference type="InterPro" id="IPR013785">
    <property type="entry name" value="Aldolase_TIM"/>
</dbReference>
<dbReference type="PROSITE" id="PS51918">
    <property type="entry name" value="RADICAL_SAM"/>
    <property type="match status" value="1"/>
</dbReference>
<evidence type="ECO:0000256" key="4">
    <source>
        <dbReference type="ARBA" id="ARBA00023014"/>
    </source>
</evidence>
<dbReference type="Gene3D" id="3.20.20.70">
    <property type="entry name" value="Aldolase class I"/>
    <property type="match status" value="1"/>
</dbReference>
<keyword evidence="2" id="KW-0479">Metal-binding</keyword>
<keyword evidence="1" id="KW-0949">S-adenosyl-L-methionine</keyword>
<dbReference type="Pfam" id="PF04055">
    <property type="entry name" value="Radical_SAM"/>
    <property type="match status" value="1"/>
</dbReference>
<dbReference type="GO" id="GO:0016491">
    <property type="term" value="F:oxidoreductase activity"/>
    <property type="evidence" value="ECO:0007669"/>
    <property type="project" value="InterPro"/>
</dbReference>
<evidence type="ECO:0000256" key="1">
    <source>
        <dbReference type="ARBA" id="ARBA00022691"/>
    </source>
</evidence>
<dbReference type="InterPro" id="IPR007197">
    <property type="entry name" value="rSAM"/>
</dbReference>
<keyword evidence="4" id="KW-0411">Iron-sulfur</keyword>
<sequence>MFLNSLINNGSFCLIPFIHQEKQFDGHHKICCYQNQQQSDDLTQTSHQSFNSKKINIIRKKMIEGIRPEECTGCYVQEDNGVMSARQIENKLWSRWTDTHPTLSKVFSAYENGDELSPISYDLRYSNTCTLKCRMCNSSSSSAINAEYKKINHKWAEKFWFVKNPRINHEIDLTSDIQKIYLAGGEPLIEPLNLELLSDIANINPNVNIFISTSLNIVNQNFVDVLNRFNNLTFVVSLDGVGKVNDYIRNGSSFDIVAENIEKFKHHNIMFGSTVSLYNIFSLRELVEYAYKKYPSFDHGINMVNDIPELYIENTPPELREDLISNLTTVLDWLPDNARARMGIDNILTTLKADNFDSNHFTNFIKYTKILDEERGESILDIQPILAPYFKYDTN</sequence>
<dbReference type="InterPro" id="IPR058240">
    <property type="entry name" value="rSAM_sf"/>
</dbReference>
<evidence type="ECO:0000259" key="6">
    <source>
        <dbReference type="PROSITE" id="PS51918"/>
    </source>
</evidence>
<organism evidence="7">
    <name type="scientific">uncultured Caudovirales phage</name>
    <dbReference type="NCBI Taxonomy" id="2100421"/>
    <lineage>
        <taxon>Viruses</taxon>
        <taxon>Duplodnaviria</taxon>
        <taxon>Heunggongvirae</taxon>
        <taxon>Uroviricota</taxon>
        <taxon>Caudoviricetes</taxon>
        <taxon>Peduoviridae</taxon>
        <taxon>Maltschvirus</taxon>
        <taxon>Maltschvirus maltsch</taxon>
    </lineage>
</organism>
<dbReference type="PANTHER" id="PTHR43273:SF3">
    <property type="entry name" value="ANAEROBIC SULFATASE-MATURATING ENZYME HOMOLOG ASLB-RELATED"/>
    <property type="match status" value="1"/>
</dbReference>
<accession>A0A6J5LJ54</accession>
<proteinExistence type="inferred from homology"/>
<dbReference type="InterPro" id="IPR023867">
    <property type="entry name" value="Sulphatase_maturase_rSAM"/>
</dbReference>
<comment type="similarity">
    <text evidence="5">Belongs to the radical SAM superfamily. Anaerobic sulfatase-maturating enzyme family.</text>
</comment>
<dbReference type="NCBIfam" id="NF033640">
    <property type="entry name" value="N_Twi_rSAM"/>
    <property type="match status" value="1"/>
</dbReference>
<keyword evidence="3" id="KW-0408">Iron</keyword>
<evidence type="ECO:0000256" key="2">
    <source>
        <dbReference type="ARBA" id="ARBA00022723"/>
    </source>
</evidence>
<dbReference type="EMBL" id="LR796274">
    <property type="protein sequence ID" value="CAB4133343.1"/>
    <property type="molecule type" value="Genomic_DNA"/>
</dbReference>
<dbReference type="GO" id="GO:0046872">
    <property type="term" value="F:metal ion binding"/>
    <property type="evidence" value="ECO:0007669"/>
    <property type="project" value="UniProtKB-KW"/>
</dbReference>
<dbReference type="SUPFAM" id="SSF102114">
    <property type="entry name" value="Radical SAM enzymes"/>
    <property type="match status" value="1"/>
</dbReference>
<dbReference type="CDD" id="cd01335">
    <property type="entry name" value="Radical_SAM"/>
    <property type="match status" value="1"/>
</dbReference>